<feature type="signal peptide" evidence="1">
    <location>
        <begin position="1"/>
        <end position="21"/>
    </location>
</feature>
<gene>
    <name evidence="2" type="ORF">SAMN04488122_6612</name>
</gene>
<feature type="chain" id="PRO_5011526240" description="GLPGLI family protein" evidence="1">
    <location>
        <begin position="22"/>
        <end position="173"/>
    </location>
</feature>
<dbReference type="OrthoDB" id="714262at2"/>
<dbReference type="AlphaFoldDB" id="A0A1I0SDM5"/>
<name>A0A1I0SDM5_9BACT</name>
<keyword evidence="1" id="KW-0732">Signal</keyword>
<reference evidence="3" key="1">
    <citation type="submission" date="2016-10" db="EMBL/GenBank/DDBJ databases">
        <authorList>
            <person name="Varghese N."/>
            <person name="Submissions S."/>
        </authorList>
    </citation>
    <scope>NUCLEOTIDE SEQUENCE [LARGE SCALE GENOMIC DNA]</scope>
    <source>
        <strain evidence="3">DSM 3695</strain>
    </source>
</reference>
<accession>A0A1I0SDM5</accession>
<protein>
    <recommendedName>
        <fullName evidence="4">GLPGLI family protein</fullName>
    </recommendedName>
</protein>
<dbReference type="Proteomes" id="UP000199310">
    <property type="component" value="Unassembled WGS sequence"/>
</dbReference>
<dbReference type="STRING" id="29529.SAMN04488122_6612"/>
<evidence type="ECO:0000256" key="1">
    <source>
        <dbReference type="SAM" id="SignalP"/>
    </source>
</evidence>
<proteinExistence type="predicted"/>
<dbReference type="EMBL" id="FOJG01000002">
    <property type="protein sequence ID" value="SEW56265.1"/>
    <property type="molecule type" value="Genomic_DNA"/>
</dbReference>
<evidence type="ECO:0000313" key="3">
    <source>
        <dbReference type="Proteomes" id="UP000199310"/>
    </source>
</evidence>
<keyword evidence="3" id="KW-1185">Reference proteome</keyword>
<dbReference type="RefSeq" id="WP_089903652.1">
    <property type="nucleotide sequence ID" value="NZ_FOJG01000002.1"/>
</dbReference>
<evidence type="ECO:0008006" key="4">
    <source>
        <dbReference type="Google" id="ProtNLM"/>
    </source>
</evidence>
<organism evidence="2 3">
    <name type="scientific">Chitinophaga arvensicola</name>
    <dbReference type="NCBI Taxonomy" id="29529"/>
    <lineage>
        <taxon>Bacteria</taxon>
        <taxon>Pseudomonadati</taxon>
        <taxon>Bacteroidota</taxon>
        <taxon>Chitinophagia</taxon>
        <taxon>Chitinophagales</taxon>
        <taxon>Chitinophagaceae</taxon>
        <taxon>Chitinophaga</taxon>
    </lineage>
</organism>
<sequence length="173" mass="20350">MKPFAWIWMLTLCLAATGSFAQSQTPDTAVQPVQLKTVHIIQYHFFKDSAAFREEYGREMSFRRPKFFEVYKITAVDINKLYKATQVKKNRKKMAFRHMLLDKEEEMYVNSVYTPSLVNKVTQLDGDSLQRFMNYYRPGYSFIKGASDYDIYVEIKKQYGAFIKTRDSVLSKP</sequence>
<evidence type="ECO:0000313" key="2">
    <source>
        <dbReference type="EMBL" id="SEW56265.1"/>
    </source>
</evidence>